<gene>
    <name evidence="6" type="ORF">SEMRO_389_G132530.1</name>
</gene>
<feature type="compositionally biased region" description="Basic and acidic residues" evidence="4">
    <location>
        <begin position="39"/>
        <end position="50"/>
    </location>
</feature>
<dbReference type="Pfam" id="PF00560">
    <property type="entry name" value="LRR_1"/>
    <property type="match status" value="1"/>
</dbReference>
<evidence type="ECO:0000256" key="1">
    <source>
        <dbReference type="ARBA" id="ARBA00022614"/>
    </source>
</evidence>
<reference evidence="6" key="1">
    <citation type="submission" date="2020-06" db="EMBL/GenBank/DDBJ databases">
        <authorList>
            <consortium name="Plant Systems Biology data submission"/>
        </authorList>
    </citation>
    <scope>NUCLEOTIDE SEQUENCE</scope>
    <source>
        <strain evidence="6">D6</strain>
    </source>
</reference>
<dbReference type="PANTHER" id="PTHR48006">
    <property type="entry name" value="LEUCINE-RICH REPEAT-CONTAINING PROTEIN DDB_G0281931-RELATED"/>
    <property type="match status" value="1"/>
</dbReference>
<dbReference type="Proteomes" id="UP001153069">
    <property type="component" value="Unassembled WGS sequence"/>
</dbReference>
<evidence type="ECO:0000313" key="6">
    <source>
        <dbReference type="EMBL" id="CAB9509416.1"/>
    </source>
</evidence>
<dbReference type="PANTHER" id="PTHR48006:SF92">
    <property type="entry name" value="LRR RECEPTOR-LIKE SERINE_THREONINE-PROTEIN KINASE GSO1"/>
    <property type="match status" value="1"/>
</dbReference>
<dbReference type="Gene3D" id="3.80.10.10">
    <property type="entry name" value="Ribonuclease Inhibitor"/>
    <property type="match status" value="1"/>
</dbReference>
<evidence type="ECO:0000256" key="3">
    <source>
        <dbReference type="ARBA" id="ARBA00023136"/>
    </source>
</evidence>
<keyword evidence="5" id="KW-0812">Transmembrane</keyword>
<dbReference type="SUPFAM" id="SSF52058">
    <property type="entry name" value="L domain-like"/>
    <property type="match status" value="1"/>
</dbReference>
<dbReference type="InterPro" id="IPR051824">
    <property type="entry name" value="LRR_Rcpt-Like_S/T_Kinase"/>
</dbReference>
<dbReference type="AlphaFoldDB" id="A0A9N8DYZ7"/>
<keyword evidence="2" id="KW-0677">Repeat</keyword>
<keyword evidence="3 5" id="KW-0472">Membrane</keyword>
<dbReference type="EMBL" id="CAICTM010000388">
    <property type="protein sequence ID" value="CAB9509416.1"/>
    <property type="molecule type" value="Genomic_DNA"/>
</dbReference>
<dbReference type="OrthoDB" id="38453at2759"/>
<evidence type="ECO:0000256" key="5">
    <source>
        <dbReference type="SAM" id="Phobius"/>
    </source>
</evidence>
<keyword evidence="1" id="KW-0433">Leucine-rich repeat</keyword>
<feature type="compositionally biased region" description="Polar residues" evidence="4">
    <location>
        <begin position="166"/>
        <end position="177"/>
    </location>
</feature>
<feature type="region of interest" description="Disordered" evidence="4">
    <location>
        <begin position="1"/>
        <end position="50"/>
    </location>
</feature>
<dbReference type="InterPro" id="IPR032675">
    <property type="entry name" value="LRR_dom_sf"/>
</dbReference>
<proteinExistence type="predicted"/>
<feature type="region of interest" description="Disordered" evidence="4">
    <location>
        <begin position="66"/>
        <end position="104"/>
    </location>
</feature>
<protein>
    <submittedName>
        <fullName evidence="6">Leucine Rich Repeat</fullName>
    </submittedName>
</protein>
<accession>A0A9N8DYZ7</accession>
<feature type="transmembrane region" description="Helical" evidence="5">
    <location>
        <begin position="220"/>
        <end position="240"/>
    </location>
</feature>
<evidence type="ECO:0000313" key="7">
    <source>
        <dbReference type="Proteomes" id="UP001153069"/>
    </source>
</evidence>
<keyword evidence="5" id="KW-1133">Transmembrane helix</keyword>
<sequence length="741" mass="80304">MRGSLSLPIRSHLQKSSQPTKSVDELPAWKRQGTADTAQMKDDSGGEMKDDSFLIRVVQKRISEYTSYNQPESQEVATTAQDDVPRKASTNRQPDRPGAYSAAPGIELQRASTFVPSMIQSSSRNLLVEDDDEEAALSQPRLMREQILPTQPGAVAENGHNGDMTADNSTTEDSSSGLAVANLVQEDTMPRRDDLPRATDYNVESQELQREQRTKQFKTNVLLGVVVLVAVLMIVVAVAVPAKQSSNENSTQVSPGKEQTILPTAAPTLMSLEGRIKAVLPGDTLAALEKEGSPQAKAYQWLLDDAENLPLYTKERIQQKFVLATLYYTTSGDTWTKNTHWLNHSVHECDWFQKPDFGRKLTISKFYPGTFAGFLEPPPSSACDKDGRYQHLWLDSNNLVGSVPNELYMLKSLQTMSMGWNELKGSIASHIGQLTGLKGISLGNLLLTGTIPSAVGLLTNLEIISFRANQLSGFIPSAIWRLSNLKHLALGVQKLQGTLPAEIGALTKLERLIVDDCGLSGSLPTELGRAESLLALTLIDNGFTGNLPSEMGQLTALTSLLLTGNLLEGSLPTELGLATSLTKVFGGSNQFSGLPTEIGLLTTMMFFRLDDNLVSQSIPSELGLLTNLRDLKLQNTQFSGQIPSELGSLTSLGAMILANNTLSGTLPEELSFLQQSLHTMSLEGNPLLSGYVPSGLCDLNGTCIGNAFKQCYPPFGLSFDCTDLLCGCGCSCKDERSLRVG</sequence>
<keyword evidence="7" id="KW-1185">Reference proteome</keyword>
<name>A0A9N8DYZ7_9STRA</name>
<evidence type="ECO:0000256" key="2">
    <source>
        <dbReference type="ARBA" id="ARBA00022737"/>
    </source>
</evidence>
<dbReference type="FunFam" id="3.80.10.10:FF:000095">
    <property type="entry name" value="LRR receptor-like serine/threonine-protein kinase GSO1"/>
    <property type="match status" value="1"/>
</dbReference>
<dbReference type="FunFam" id="3.80.10.10:FF:000041">
    <property type="entry name" value="LRR receptor-like serine/threonine-protein kinase ERECTA"/>
    <property type="match status" value="1"/>
</dbReference>
<feature type="region of interest" description="Disordered" evidence="4">
    <location>
        <begin position="153"/>
        <end position="211"/>
    </location>
</feature>
<comment type="caution">
    <text evidence="6">The sequence shown here is derived from an EMBL/GenBank/DDBJ whole genome shotgun (WGS) entry which is preliminary data.</text>
</comment>
<evidence type="ECO:0000256" key="4">
    <source>
        <dbReference type="SAM" id="MobiDB-lite"/>
    </source>
</evidence>
<organism evidence="6 7">
    <name type="scientific">Seminavis robusta</name>
    <dbReference type="NCBI Taxonomy" id="568900"/>
    <lineage>
        <taxon>Eukaryota</taxon>
        <taxon>Sar</taxon>
        <taxon>Stramenopiles</taxon>
        <taxon>Ochrophyta</taxon>
        <taxon>Bacillariophyta</taxon>
        <taxon>Bacillariophyceae</taxon>
        <taxon>Bacillariophycidae</taxon>
        <taxon>Naviculales</taxon>
        <taxon>Naviculaceae</taxon>
        <taxon>Seminavis</taxon>
    </lineage>
</organism>
<feature type="compositionally biased region" description="Basic and acidic residues" evidence="4">
    <location>
        <begin position="188"/>
        <end position="197"/>
    </location>
</feature>
<dbReference type="InterPro" id="IPR001611">
    <property type="entry name" value="Leu-rich_rpt"/>
</dbReference>
<feature type="compositionally biased region" description="Polar residues" evidence="4">
    <location>
        <begin position="66"/>
        <end position="81"/>
    </location>
</feature>